<comment type="catalytic activity">
    <reaction evidence="1">
        <text>a beta-lactam + H2O = a substituted beta-amino acid</text>
        <dbReference type="Rhea" id="RHEA:20401"/>
        <dbReference type="ChEBI" id="CHEBI:15377"/>
        <dbReference type="ChEBI" id="CHEBI:35627"/>
        <dbReference type="ChEBI" id="CHEBI:140347"/>
        <dbReference type="EC" id="3.5.2.6"/>
    </reaction>
</comment>
<dbReference type="Pfam" id="PF13354">
    <property type="entry name" value="Beta-lactamase2"/>
    <property type="match status" value="1"/>
</dbReference>
<dbReference type="GO" id="GO:0008800">
    <property type="term" value="F:beta-lactamase activity"/>
    <property type="evidence" value="ECO:0007669"/>
    <property type="project" value="UniProtKB-EC"/>
</dbReference>
<comment type="similarity">
    <text evidence="2">Belongs to the class-A beta-lactamase family.</text>
</comment>
<evidence type="ECO:0000256" key="1">
    <source>
        <dbReference type="ARBA" id="ARBA00001526"/>
    </source>
</evidence>
<dbReference type="PANTHER" id="PTHR35333">
    <property type="entry name" value="BETA-LACTAMASE"/>
    <property type="match status" value="1"/>
</dbReference>
<dbReference type="AlphaFoldDB" id="A0A9E2KPS1"/>
<evidence type="ECO:0000259" key="4">
    <source>
        <dbReference type="Pfam" id="PF13354"/>
    </source>
</evidence>
<name>A0A9E2KPS1_9GAMM</name>
<proteinExistence type="inferred from homology"/>
<dbReference type="Proteomes" id="UP000824150">
    <property type="component" value="Unassembled WGS sequence"/>
</dbReference>
<evidence type="ECO:0000256" key="3">
    <source>
        <dbReference type="ARBA" id="ARBA00012865"/>
    </source>
</evidence>
<protein>
    <recommendedName>
        <fullName evidence="3">beta-lactamase</fullName>
        <ecNumber evidence="3">3.5.2.6</ecNumber>
    </recommendedName>
</protein>
<dbReference type="GO" id="GO:0030655">
    <property type="term" value="P:beta-lactam antibiotic catabolic process"/>
    <property type="evidence" value="ECO:0007669"/>
    <property type="project" value="InterPro"/>
</dbReference>
<dbReference type="EC" id="3.5.2.6" evidence="3"/>
<dbReference type="InterPro" id="IPR000871">
    <property type="entry name" value="Beta-lactam_class-A"/>
</dbReference>
<dbReference type="GO" id="GO:0046677">
    <property type="term" value="P:response to antibiotic"/>
    <property type="evidence" value="ECO:0007669"/>
    <property type="project" value="InterPro"/>
</dbReference>
<feature type="domain" description="Beta-lactamase class A catalytic" evidence="4">
    <location>
        <begin position="72"/>
        <end position="291"/>
    </location>
</feature>
<dbReference type="SUPFAM" id="SSF56601">
    <property type="entry name" value="beta-lactamase/transpeptidase-like"/>
    <property type="match status" value="1"/>
</dbReference>
<reference evidence="5" key="1">
    <citation type="journal article" date="2021" name="PeerJ">
        <title>Extensive microbial diversity within the chicken gut microbiome revealed by metagenomics and culture.</title>
        <authorList>
            <person name="Gilroy R."/>
            <person name="Ravi A."/>
            <person name="Getino M."/>
            <person name="Pursley I."/>
            <person name="Horton D.L."/>
            <person name="Alikhan N.F."/>
            <person name="Baker D."/>
            <person name="Gharbi K."/>
            <person name="Hall N."/>
            <person name="Watson M."/>
            <person name="Adriaenssens E.M."/>
            <person name="Foster-Nyarko E."/>
            <person name="Jarju S."/>
            <person name="Secka A."/>
            <person name="Antonio M."/>
            <person name="Oren A."/>
            <person name="Chaudhuri R.R."/>
            <person name="La Ragione R."/>
            <person name="Hildebrand F."/>
            <person name="Pallen M.J."/>
        </authorList>
    </citation>
    <scope>NUCLEOTIDE SEQUENCE</scope>
    <source>
        <strain evidence="5">687</strain>
    </source>
</reference>
<dbReference type="InterPro" id="IPR045155">
    <property type="entry name" value="Beta-lactam_cat"/>
</dbReference>
<reference evidence="5" key="2">
    <citation type="submission" date="2021-04" db="EMBL/GenBank/DDBJ databases">
        <authorList>
            <person name="Gilroy R."/>
        </authorList>
    </citation>
    <scope>NUCLEOTIDE SEQUENCE</scope>
    <source>
        <strain evidence="5">687</strain>
    </source>
</reference>
<dbReference type="NCBIfam" id="NF033103">
    <property type="entry name" value="bla_class_A"/>
    <property type="match status" value="1"/>
</dbReference>
<comment type="caution">
    <text evidence="5">The sequence shown here is derived from an EMBL/GenBank/DDBJ whole genome shotgun (WGS) entry which is preliminary data.</text>
</comment>
<dbReference type="Gene3D" id="3.40.710.10">
    <property type="entry name" value="DD-peptidase/beta-lactamase superfamily"/>
    <property type="match status" value="1"/>
</dbReference>
<evidence type="ECO:0000313" key="5">
    <source>
        <dbReference type="EMBL" id="MBU3827272.1"/>
    </source>
</evidence>
<dbReference type="EMBL" id="JAHLFG010000078">
    <property type="protein sequence ID" value="MBU3827272.1"/>
    <property type="molecule type" value="Genomic_DNA"/>
</dbReference>
<evidence type="ECO:0000313" key="6">
    <source>
        <dbReference type="Proteomes" id="UP000824150"/>
    </source>
</evidence>
<sequence>MGAKERLARGKLKKEQSMRHGLIKVLLGVWCACSLLLEAQAHNFEDLSQELHATVAELASKATIGVALIIDGQDVITVNNDRHYPLMSVMKFHQGLAVAHYLKSQHLPLNTPVPLSAALLKSKTYSPLQEHYPPQDLLLPVSDLLRYSLQLSDNVACDALFDFIGGPGYVDAYLRTIGATDFAIGFSEAQMQHSKAARRGNWSTPLSTAQLWEMLYTTAKTDQYLNFIFTTLQSSPTGKARLPAALAGTNAKIAHKTGTSGREDDGRYLAINDAGVVLLPDGRHYSLVILVTDSSLSVAQAEEQIAKLGRIVYRHLSATHDGRESPVLQFAGQ</sequence>
<accession>A0A9E2KPS1</accession>
<organism evidence="5 6">
    <name type="scientific">Candidatus Anaerobiospirillum merdipullorum</name>
    <dbReference type="NCBI Taxonomy" id="2838450"/>
    <lineage>
        <taxon>Bacteria</taxon>
        <taxon>Pseudomonadati</taxon>
        <taxon>Pseudomonadota</taxon>
        <taxon>Gammaproteobacteria</taxon>
        <taxon>Aeromonadales</taxon>
        <taxon>Succinivibrionaceae</taxon>
        <taxon>Anaerobiospirillum</taxon>
    </lineage>
</organism>
<evidence type="ECO:0000256" key="2">
    <source>
        <dbReference type="ARBA" id="ARBA00009009"/>
    </source>
</evidence>
<dbReference type="InterPro" id="IPR012338">
    <property type="entry name" value="Beta-lactam/transpept-like"/>
</dbReference>
<dbReference type="PANTHER" id="PTHR35333:SF3">
    <property type="entry name" value="BETA-LACTAMASE-TYPE TRANSPEPTIDASE FOLD CONTAINING PROTEIN"/>
    <property type="match status" value="1"/>
</dbReference>
<gene>
    <name evidence="5" type="primary">bla</name>
    <name evidence="5" type="ORF">IAA31_07260</name>
</gene>